<gene>
    <name evidence="2" type="ORF">SAMN05518684_105331</name>
</gene>
<name>A0A1H9TGM4_9BACI</name>
<reference evidence="3" key="1">
    <citation type="submission" date="2016-10" db="EMBL/GenBank/DDBJ databases">
        <authorList>
            <person name="Varghese N."/>
            <person name="Submissions S."/>
        </authorList>
    </citation>
    <scope>NUCLEOTIDE SEQUENCE [LARGE SCALE GENOMIC DNA]</scope>
    <source>
        <strain evidence="3">S9</strain>
    </source>
</reference>
<accession>A0A1H9TGM4</accession>
<feature type="region of interest" description="Disordered" evidence="1">
    <location>
        <begin position="1"/>
        <end position="20"/>
    </location>
</feature>
<dbReference type="OrthoDB" id="2628646at2"/>
<protein>
    <submittedName>
        <fullName evidence="2">Uncharacterized protein</fullName>
    </submittedName>
</protein>
<keyword evidence="3" id="KW-1185">Reference proteome</keyword>
<dbReference type="EMBL" id="FOGT01000005">
    <property type="protein sequence ID" value="SER96365.1"/>
    <property type="molecule type" value="Genomic_DNA"/>
</dbReference>
<dbReference type="RefSeq" id="WP_093050336.1">
    <property type="nucleotide sequence ID" value="NZ_FOGT01000005.1"/>
</dbReference>
<evidence type="ECO:0000313" key="3">
    <source>
        <dbReference type="Proteomes" id="UP000198571"/>
    </source>
</evidence>
<evidence type="ECO:0000313" key="2">
    <source>
        <dbReference type="EMBL" id="SER96365.1"/>
    </source>
</evidence>
<evidence type="ECO:0000256" key="1">
    <source>
        <dbReference type="SAM" id="MobiDB-lite"/>
    </source>
</evidence>
<organism evidence="2 3">
    <name type="scientific">Salipaludibacillus aurantiacus</name>
    <dbReference type="NCBI Taxonomy" id="1601833"/>
    <lineage>
        <taxon>Bacteria</taxon>
        <taxon>Bacillati</taxon>
        <taxon>Bacillota</taxon>
        <taxon>Bacilli</taxon>
        <taxon>Bacillales</taxon>
        <taxon>Bacillaceae</taxon>
    </lineage>
</organism>
<dbReference type="Proteomes" id="UP000198571">
    <property type="component" value="Unassembled WGS sequence"/>
</dbReference>
<proteinExistence type="predicted"/>
<sequence length="126" mass="14533">MQHTNHPMGYEDQAHSEHHQQHMQEMCQQYHLYFIQLQMMDGSIAEGIIEDADHEGVTLLMPEDDGHMEGSRQFGAGAFGGGPYGFGPGPGYGPGLGYGIPRRFRRFRRRRFPYFGLRTLFFPFFF</sequence>
<dbReference type="AlphaFoldDB" id="A0A1H9TGM4"/>